<dbReference type="AlphaFoldDB" id="A0A1H0MS31"/>
<feature type="non-terminal residue" evidence="1">
    <location>
        <position position="1"/>
    </location>
</feature>
<evidence type="ECO:0000313" key="1">
    <source>
        <dbReference type="EMBL" id="SDO83187.1"/>
    </source>
</evidence>
<evidence type="ECO:0000313" key="2">
    <source>
        <dbReference type="Proteomes" id="UP000183200"/>
    </source>
</evidence>
<accession>A0A1H0MS31</accession>
<dbReference type="InterPro" id="IPR006626">
    <property type="entry name" value="PbH1"/>
</dbReference>
<dbReference type="Gene3D" id="2.60.40.10">
    <property type="entry name" value="Immunoglobulins"/>
    <property type="match status" value="7"/>
</dbReference>
<name>A0A1H0MS31_9SPHI</name>
<sequence length="675" mass="69326">SAGKVVIVNLIPGAADVEVTEGNLTFCTGDQVVLKSNKTAGNQWYKNGVIIDGATSQSYTANESGTYTVVVTENGCPSPASAGKVVTVNLIPGAADVEVTEGNLTFCTGDQVVLKSNKINGNQWYKNGVIIDGATLQSYTANTSGTYTVVVIENGCPSPASAGKVVTVNLIPGAADVEVTEGNLTFCTGDQVVLKSNKTAGNQWYKNGIIIDGATLQSYTANTSGTYTVVVTENGCPSPASAGKVVIVNLIPGAADVEVTEGNLTFCTGDQVILKSNKTAGNQWYKNGIIIDGATSQSYTANTSGTYTVVVTENGCPSPASAGKVVTVNLIPGAADVEVTEGNLTFCTGDQVILKSNKTAGNQWYKNGVIIDGATSQSYTANESGTYTVMVTENGCPSPASAGKVVTVNLIPGAADVEVTEGNLTFCTGDQVVLKSNKTAGNQWYKNGIIIDGATLQSYTANTSGTYTVVVTENGCPSPASAGKVVTVNLIPGAADVEVTEGNLTFCTGDQVILKSNKTAGNQWYKNGIIIDGATLQSYTANTSGTYTVVVTENGCPSPASAGKVVTVNLIPDAADVEVTEGNLTFCTGDQVVLKSNKTAGNQWYKNGIIIDGATSQSYTANTSGTYTVVVTENGCPSPASAGKVVTVNLIPGAADVEVTEGNLTFCTGDQVILK</sequence>
<gene>
    <name evidence="1" type="ORF">SAMN05421820_1361</name>
</gene>
<evidence type="ECO:0008006" key="3">
    <source>
        <dbReference type="Google" id="ProtNLM"/>
    </source>
</evidence>
<reference evidence="2" key="1">
    <citation type="submission" date="2016-10" db="EMBL/GenBank/DDBJ databases">
        <authorList>
            <person name="Varghese N."/>
            <person name="Submissions S."/>
        </authorList>
    </citation>
    <scope>NUCLEOTIDE SEQUENCE [LARGE SCALE GENOMIC DNA]</scope>
    <source>
        <strain evidence="2">DSM 19110</strain>
    </source>
</reference>
<protein>
    <recommendedName>
        <fullName evidence="3">Ig-like domain-containing protein</fullName>
    </recommendedName>
</protein>
<organism evidence="1 2">
    <name type="scientific">Pedobacter steynii</name>
    <dbReference type="NCBI Taxonomy" id="430522"/>
    <lineage>
        <taxon>Bacteria</taxon>
        <taxon>Pseudomonadati</taxon>
        <taxon>Bacteroidota</taxon>
        <taxon>Sphingobacteriia</taxon>
        <taxon>Sphingobacteriales</taxon>
        <taxon>Sphingobacteriaceae</taxon>
        <taxon>Pedobacter</taxon>
    </lineage>
</organism>
<dbReference type="Proteomes" id="UP000183200">
    <property type="component" value="Unassembled WGS sequence"/>
</dbReference>
<dbReference type="EMBL" id="FNGY01000036">
    <property type="protein sequence ID" value="SDO83187.1"/>
    <property type="molecule type" value="Genomic_DNA"/>
</dbReference>
<keyword evidence="2" id="KW-1185">Reference proteome</keyword>
<proteinExistence type="predicted"/>
<dbReference type="SMART" id="SM00710">
    <property type="entry name" value="PbH1"/>
    <property type="match status" value="8"/>
</dbReference>
<feature type="non-terminal residue" evidence="1">
    <location>
        <position position="675"/>
    </location>
</feature>
<dbReference type="InterPro" id="IPR013783">
    <property type="entry name" value="Ig-like_fold"/>
</dbReference>